<dbReference type="AlphaFoldDB" id="A0A1H3L583"/>
<organism evidence="2 3">
    <name type="scientific">Citreimonas salinaria</name>
    <dbReference type="NCBI Taxonomy" id="321339"/>
    <lineage>
        <taxon>Bacteria</taxon>
        <taxon>Pseudomonadati</taxon>
        <taxon>Pseudomonadota</taxon>
        <taxon>Alphaproteobacteria</taxon>
        <taxon>Rhodobacterales</taxon>
        <taxon>Roseobacteraceae</taxon>
        <taxon>Citreimonas</taxon>
    </lineage>
</organism>
<feature type="chain" id="PRO_5011456395" evidence="1">
    <location>
        <begin position="20"/>
        <end position="53"/>
    </location>
</feature>
<dbReference type="Proteomes" id="UP000199286">
    <property type="component" value="Unassembled WGS sequence"/>
</dbReference>
<dbReference type="STRING" id="321339.SAMN05444340_11172"/>
<feature type="signal peptide" evidence="1">
    <location>
        <begin position="1"/>
        <end position="19"/>
    </location>
</feature>
<evidence type="ECO:0000313" key="2">
    <source>
        <dbReference type="EMBL" id="SDY59045.1"/>
    </source>
</evidence>
<protein>
    <submittedName>
        <fullName evidence="2">Uncharacterized protein</fullName>
    </submittedName>
</protein>
<sequence length="53" mass="5455">MKHIAFATLLALGATAGHADVGPAFLPDLTFPAPVPAPPVSIQDCETAPRCTR</sequence>
<keyword evidence="1" id="KW-0732">Signal</keyword>
<keyword evidence="3" id="KW-1185">Reference proteome</keyword>
<name>A0A1H3L583_9RHOB</name>
<gene>
    <name evidence="2" type="ORF">SAMN05444340_11172</name>
</gene>
<proteinExistence type="predicted"/>
<evidence type="ECO:0000313" key="3">
    <source>
        <dbReference type="Proteomes" id="UP000199286"/>
    </source>
</evidence>
<dbReference type="EMBL" id="FNPF01000011">
    <property type="protein sequence ID" value="SDY59045.1"/>
    <property type="molecule type" value="Genomic_DNA"/>
</dbReference>
<reference evidence="2 3" key="1">
    <citation type="submission" date="2016-10" db="EMBL/GenBank/DDBJ databases">
        <authorList>
            <person name="de Groot N.N."/>
        </authorList>
    </citation>
    <scope>NUCLEOTIDE SEQUENCE [LARGE SCALE GENOMIC DNA]</scope>
    <source>
        <strain evidence="2 3">DSM 26880</strain>
    </source>
</reference>
<evidence type="ECO:0000256" key="1">
    <source>
        <dbReference type="SAM" id="SignalP"/>
    </source>
</evidence>
<accession>A0A1H3L583</accession>